<reference evidence="4" key="1">
    <citation type="journal article" date="2014" name="Front. Microbiol.">
        <title>High frequency of phylogenetically diverse reductive dehalogenase-homologous genes in deep subseafloor sedimentary metagenomes.</title>
        <authorList>
            <person name="Kawai M."/>
            <person name="Futagami T."/>
            <person name="Toyoda A."/>
            <person name="Takaki Y."/>
            <person name="Nishi S."/>
            <person name="Hori S."/>
            <person name="Arai W."/>
            <person name="Tsubouchi T."/>
            <person name="Morono Y."/>
            <person name="Uchiyama I."/>
            <person name="Ito T."/>
            <person name="Fujiyama A."/>
            <person name="Inagaki F."/>
            <person name="Takami H."/>
        </authorList>
    </citation>
    <scope>NUCLEOTIDE SEQUENCE</scope>
    <source>
        <strain evidence="4">Expedition CK06-06</strain>
    </source>
</reference>
<keyword evidence="1" id="KW-0547">Nucleotide-binding</keyword>
<dbReference type="InterPro" id="IPR015190">
    <property type="entry name" value="Elong_fac_SelB-wing-hlx_typ-2"/>
</dbReference>
<evidence type="ECO:0000256" key="2">
    <source>
        <dbReference type="ARBA" id="ARBA00023134"/>
    </source>
</evidence>
<comment type="caution">
    <text evidence="4">The sequence shown here is derived from an EMBL/GenBank/DDBJ whole genome shotgun (WGS) entry which is preliminary data.</text>
</comment>
<dbReference type="Pfam" id="PF09106">
    <property type="entry name" value="WHD_2nd_SelB"/>
    <property type="match status" value="1"/>
</dbReference>
<dbReference type="SUPFAM" id="SSF46785">
    <property type="entry name" value="Winged helix' DNA-binding domain"/>
    <property type="match status" value="1"/>
</dbReference>
<keyword evidence="2" id="KW-0342">GTP-binding</keyword>
<dbReference type="GO" id="GO:0003746">
    <property type="term" value="F:translation elongation factor activity"/>
    <property type="evidence" value="ECO:0007669"/>
    <property type="project" value="InterPro"/>
</dbReference>
<dbReference type="GO" id="GO:0001514">
    <property type="term" value="P:selenocysteine incorporation"/>
    <property type="evidence" value="ECO:0007669"/>
    <property type="project" value="InterPro"/>
</dbReference>
<evidence type="ECO:0000256" key="1">
    <source>
        <dbReference type="ARBA" id="ARBA00022741"/>
    </source>
</evidence>
<dbReference type="AlphaFoldDB" id="X1PK16"/>
<evidence type="ECO:0000313" key="4">
    <source>
        <dbReference type="EMBL" id="GAI56607.1"/>
    </source>
</evidence>
<dbReference type="InterPro" id="IPR009001">
    <property type="entry name" value="Transl_elong_EF1A/Init_IF2_C"/>
</dbReference>
<dbReference type="GO" id="GO:0003723">
    <property type="term" value="F:RNA binding"/>
    <property type="evidence" value="ECO:0007669"/>
    <property type="project" value="InterPro"/>
</dbReference>
<feature type="non-terminal residue" evidence="4">
    <location>
        <position position="244"/>
    </location>
</feature>
<dbReference type="SUPFAM" id="SSF50465">
    <property type="entry name" value="EF-Tu/eEF-1alpha/eIF2-gamma C-terminal domain"/>
    <property type="match status" value="1"/>
</dbReference>
<proteinExistence type="predicted"/>
<dbReference type="Gene3D" id="1.10.10.2770">
    <property type="match status" value="1"/>
</dbReference>
<feature type="domain" description="Translation elongation factor SelB winged helix type 2" evidence="3">
    <location>
        <begin position="136"/>
        <end position="189"/>
    </location>
</feature>
<protein>
    <recommendedName>
        <fullName evidence="3">Translation elongation factor SelB winged helix type 2 domain-containing protein</fullName>
    </recommendedName>
</protein>
<feature type="non-terminal residue" evidence="4">
    <location>
        <position position="1"/>
    </location>
</feature>
<name>X1PK16_9ZZZZ</name>
<evidence type="ECO:0000259" key="3">
    <source>
        <dbReference type="Pfam" id="PF09106"/>
    </source>
</evidence>
<dbReference type="EMBL" id="BARV01034061">
    <property type="protein sequence ID" value="GAI56607.1"/>
    <property type="molecule type" value="Genomic_DNA"/>
</dbReference>
<accession>X1PK16</accession>
<dbReference type="GO" id="GO:0005525">
    <property type="term" value="F:GTP binding"/>
    <property type="evidence" value="ECO:0007669"/>
    <property type="project" value="UniProtKB-KW"/>
</dbReference>
<dbReference type="GO" id="GO:0005737">
    <property type="term" value="C:cytoplasm"/>
    <property type="evidence" value="ECO:0007669"/>
    <property type="project" value="InterPro"/>
</dbReference>
<dbReference type="InterPro" id="IPR036390">
    <property type="entry name" value="WH_DNA-bd_sf"/>
</dbReference>
<sequence>GKRVPPGESGYTVLKLKHKIPCLIGDRFIIRLPSPATTLGGGTVLAIEKQRYSRNRENLLQWLSERFPPDAEKLIVSEVKKRGVASVKVLSKNARLHHREIAETATLLAEAGKLVRLGDLYGDPAHIDEIERQTIDSLQKEHQERPHLPGIKVAEFVSRYRLDASLAEKLLSHFESRGKISRRGAFLKLSEFAPQLTEEQKESADRLLKSIASSPLANPTKEELLKMYPRSFEVLKFLIAHGEV</sequence>
<organism evidence="4">
    <name type="scientific">marine sediment metagenome</name>
    <dbReference type="NCBI Taxonomy" id="412755"/>
    <lineage>
        <taxon>unclassified sequences</taxon>
        <taxon>metagenomes</taxon>
        <taxon>ecological metagenomes</taxon>
    </lineage>
</organism>
<gene>
    <name evidence="4" type="ORF">S06H3_53423</name>
</gene>